<dbReference type="Gene3D" id="1.10.12.10">
    <property type="entry name" value="Lyase 2-enoyl-coa Hydratase, Chain A, domain 2"/>
    <property type="match status" value="1"/>
</dbReference>
<dbReference type="EMBL" id="CAFBQP010000094">
    <property type="protein sequence ID" value="CAB5067199.1"/>
    <property type="molecule type" value="Genomic_DNA"/>
</dbReference>
<dbReference type="GO" id="GO:0016829">
    <property type="term" value="F:lyase activity"/>
    <property type="evidence" value="ECO:0007669"/>
    <property type="project" value="UniProtKB-KW"/>
</dbReference>
<sequence length="261" mass="28276">MGQHIRLSVSDHVATITIDRPERKNAMTYGVLNDFIATVSAAGADPEVRVVLVTGVPGSFCSGTDLSDLNDTPEDERGLRGSAAERRRWWPLIDIPQPTICAVDGPAVGMGAEFTSQCDLRLCSPTARFAWNFVHRGLVPDTGAGTWLLPRLLGPQRAMELIYTGRFLGADEAKSLGYVLDVIPSDELVPRAQDLARAIALGSSPLSTRLAKSLVYEAFAGDVSAHMIRHTEAMTTCFASEDHHEGVASFLERRPANFTGR</sequence>
<evidence type="ECO:0000256" key="1">
    <source>
        <dbReference type="ARBA" id="ARBA00023239"/>
    </source>
</evidence>
<dbReference type="AlphaFoldDB" id="A0A6J6U5Z0"/>
<dbReference type="GO" id="GO:0006635">
    <property type="term" value="P:fatty acid beta-oxidation"/>
    <property type="evidence" value="ECO:0007669"/>
    <property type="project" value="TreeGrafter"/>
</dbReference>
<dbReference type="Gene3D" id="3.90.226.10">
    <property type="entry name" value="2-enoyl-CoA Hydratase, Chain A, domain 1"/>
    <property type="match status" value="1"/>
</dbReference>
<dbReference type="EMBL" id="CAFBLR010000002">
    <property type="protein sequence ID" value="CAB4858198.1"/>
    <property type="molecule type" value="Genomic_DNA"/>
</dbReference>
<organism evidence="2">
    <name type="scientific">freshwater metagenome</name>
    <dbReference type="NCBI Taxonomy" id="449393"/>
    <lineage>
        <taxon>unclassified sequences</taxon>
        <taxon>metagenomes</taxon>
        <taxon>ecological metagenomes</taxon>
    </lineage>
</organism>
<name>A0A6J6U5Z0_9ZZZZ</name>
<evidence type="ECO:0000313" key="3">
    <source>
        <dbReference type="EMBL" id="CAB4858198.1"/>
    </source>
</evidence>
<accession>A0A6J6U5Z0</accession>
<reference evidence="2" key="1">
    <citation type="submission" date="2020-05" db="EMBL/GenBank/DDBJ databases">
        <authorList>
            <person name="Chiriac C."/>
            <person name="Salcher M."/>
            <person name="Ghai R."/>
            <person name="Kavagutti S V."/>
        </authorList>
    </citation>
    <scope>NUCLEOTIDE SEQUENCE</scope>
</reference>
<evidence type="ECO:0000313" key="2">
    <source>
        <dbReference type="EMBL" id="CAB4754916.1"/>
    </source>
</evidence>
<dbReference type="InterPro" id="IPR001753">
    <property type="entry name" value="Enoyl-CoA_hydra/iso"/>
</dbReference>
<dbReference type="PANTHER" id="PTHR11941:SF133">
    <property type="entry name" value="1,2-EPOXYPHENYLACETYL-COA ISOMERASE"/>
    <property type="match status" value="1"/>
</dbReference>
<proteinExistence type="predicted"/>
<dbReference type="SUPFAM" id="SSF52096">
    <property type="entry name" value="ClpP/crotonase"/>
    <property type="match status" value="1"/>
</dbReference>
<evidence type="ECO:0000313" key="4">
    <source>
        <dbReference type="EMBL" id="CAB5067199.1"/>
    </source>
</evidence>
<dbReference type="EMBL" id="CAEZYY010000014">
    <property type="protein sequence ID" value="CAB4754916.1"/>
    <property type="molecule type" value="Genomic_DNA"/>
</dbReference>
<dbReference type="InterPro" id="IPR014748">
    <property type="entry name" value="Enoyl-CoA_hydra_C"/>
</dbReference>
<dbReference type="CDD" id="cd06558">
    <property type="entry name" value="crotonase-like"/>
    <property type="match status" value="1"/>
</dbReference>
<protein>
    <submittedName>
        <fullName evidence="2">Unannotated protein</fullName>
    </submittedName>
</protein>
<keyword evidence="1" id="KW-0456">Lyase</keyword>
<dbReference type="InterPro" id="IPR029045">
    <property type="entry name" value="ClpP/crotonase-like_dom_sf"/>
</dbReference>
<dbReference type="PANTHER" id="PTHR11941">
    <property type="entry name" value="ENOYL-COA HYDRATASE-RELATED"/>
    <property type="match status" value="1"/>
</dbReference>
<gene>
    <name evidence="2" type="ORF">UFOPK2806_01247</name>
    <name evidence="3" type="ORF">UFOPK3417_00074</name>
    <name evidence="4" type="ORF">UFOPK4306_02009</name>
</gene>
<dbReference type="Pfam" id="PF00378">
    <property type="entry name" value="ECH_1"/>
    <property type="match status" value="1"/>
</dbReference>